<accession>A0AAN6EML5</accession>
<reference evidence="1" key="1">
    <citation type="submission" date="2023-01" db="EMBL/GenBank/DDBJ databases">
        <title>Exophiala dermititidis isolated from Cystic Fibrosis Patient.</title>
        <authorList>
            <person name="Kurbessoian T."/>
            <person name="Crocker A."/>
            <person name="Murante D."/>
            <person name="Hogan D.A."/>
            <person name="Stajich J.E."/>
        </authorList>
    </citation>
    <scope>NUCLEOTIDE SEQUENCE</scope>
    <source>
        <strain evidence="1">Ex8</strain>
    </source>
</reference>
<name>A0AAN6EML5_EXODE</name>
<dbReference type="Proteomes" id="UP001161757">
    <property type="component" value="Unassembled WGS sequence"/>
</dbReference>
<comment type="caution">
    <text evidence="1">The sequence shown here is derived from an EMBL/GenBank/DDBJ whole genome shotgun (WGS) entry which is preliminary data.</text>
</comment>
<gene>
    <name evidence="1" type="ORF">HRR80_007908</name>
</gene>
<protein>
    <submittedName>
        <fullName evidence="1">Uncharacterized protein</fullName>
    </submittedName>
</protein>
<sequence length="240" mass="27268">MGPSRLSKTLQGITVTTLASIGGFFVWTKHCQFSPDDQFNPATEPLFRSQWFQKFNPGSNPTTHDECVRRLPLHKIRPELLEDARNGGSKLVEAFSQGVWGGFGYKIQRAYLERKYRNDTTTAHQLWTPQQLRTSTYDVGTEITDHFVVLEKTPTSILIRCGDSPLNSPDKNRPSDGLFALTAKADFDKGFAEFRLKSIFYQGEGEPADKTHGPMSSNMQWLHKLYTKLWMESAMSNVKK</sequence>
<organism evidence="1 2">
    <name type="scientific">Exophiala dermatitidis</name>
    <name type="common">Black yeast-like fungus</name>
    <name type="synonym">Wangiella dermatitidis</name>
    <dbReference type="NCBI Taxonomy" id="5970"/>
    <lineage>
        <taxon>Eukaryota</taxon>
        <taxon>Fungi</taxon>
        <taxon>Dikarya</taxon>
        <taxon>Ascomycota</taxon>
        <taxon>Pezizomycotina</taxon>
        <taxon>Eurotiomycetes</taxon>
        <taxon>Chaetothyriomycetidae</taxon>
        <taxon>Chaetothyriales</taxon>
        <taxon>Herpotrichiellaceae</taxon>
        <taxon>Exophiala</taxon>
    </lineage>
</organism>
<evidence type="ECO:0000313" key="2">
    <source>
        <dbReference type="Proteomes" id="UP001161757"/>
    </source>
</evidence>
<evidence type="ECO:0000313" key="1">
    <source>
        <dbReference type="EMBL" id="KAJ8988132.1"/>
    </source>
</evidence>
<dbReference type="AlphaFoldDB" id="A0AAN6EML5"/>
<proteinExistence type="predicted"/>
<dbReference type="EMBL" id="JAJGCB010000020">
    <property type="protein sequence ID" value="KAJ8988132.1"/>
    <property type="molecule type" value="Genomic_DNA"/>
</dbReference>